<reference evidence="1" key="1">
    <citation type="journal article" date="2015" name="Nature">
        <title>Complex archaea that bridge the gap between prokaryotes and eukaryotes.</title>
        <authorList>
            <person name="Spang A."/>
            <person name="Saw J.H."/>
            <person name="Jorgensen S.L."/>
            <person name="Zaremba-Niedzwiedzka K."/>
            <person name="Martijn J."/>
            <person name="Lind A.E."/>
            <person name="van Eijk R."/>
            <person name="Schleper C."/>
            <person name="Guy L."/>
            <person name="Ettema T.J."/>
        </authorList>
    </citation>
    <scope>NUCLEOTIDE SEQUENCE</scope>
</reference>
<organism evidence="1">
    <name type="scientific">marine sediment metagenome</name>
    <dbReference type="NCBI Taxonomy" id="412755"/>
    <lineage>
        <taxon>unclassified sequences</taxon>
        <taxon>metagenomes</taxon>
        <taxon>ecological metagenomes</taxon>
    </lineage>
</organism>
<proteinExistence type="predicted"/>
<dbReference type="Pfam" id="PF10115">
    <property type="entry name" value="HlyU"/>
    <property type="match status" value="1"/>
</dbReference>
<comment type="caution">
    <text evidence="1">The sequence shown here is derived from an EMBL/GenBank/DDBJ whole genome shotgun (WGS) entry which is preliminary data.</text>
</comment>
<accession>A0A0F9WAX2</accession>
<dbReference type="AlphaFoldDB" id="A0A0F9WAX2"/>
<dbReference type="InterPro" id="IPR018772">
    <property type="entry name" value="Transcription_activator_HlyU"/>
</dbReference>
<dbReference type="EMBL" id="LAZR01000193">
    <property type="protein sequence ID" value="KKN82886.1"/>
    <property type="molecule type" value="Genomic_DNA"/>
</dbReference>
<evidence type="ECO:0008006" key="2">
    <source>
        <dbReference type="Google" id="ProtNLM"/>
    </source>
</evidence>
<protein>
    <recommendedName>
        <fullName evidence="2">Transcriptional activator HlyU</fullName>
    </recommendedName>
</protein>
<evidence type="ECO:0000313" key="1">
    <source>
        <dbReference type="EMBL" id="KKN82886.1"/>
    </source>
</evidence>
<sequence length="96" mass="10367">MSFLKKLFGGTAATEPSAPRVAAEETYEGFSIAATPMAEGGQYRLAATITKEIGGETKTHRLIRADLFASEEEAARFSLIKARQVIDEQGERLFGG</sequence>
<name>A0A0F9WAX2_9ZZZZ</name>
<gene>
    <name evidence="1" type="ORF">LCGC14_0304260</name>
</gene>